<dbReference type="AlphaFoldDB" id="A0A3N5C078"/>
<reference evidence="1 2" key="1">
    <citation type="submission" date="2018-11" db="EMBL/GenBank/DDBJ databases">
        <title>Genomic Encyclopedia of Type Strains, Phase IV (KMG-IV): sequencing the most valuable type-strain genomes for metagenomic binning, comparative biology and taxonomic classification.</title>
        <authorList>
            <person name="Goeker M."/>
        </authorList>
    </citation>
    <scope>NUCLEOTIDE SEQUENCE [LARGE SCALE GENOMIC DNA]</scope>
    <source>
        <strain evidence="1 2">DSM 102936</strain>
    </source>
</reference>
<dbReference type="EMBL" id="RKRE01000001">
    <property type="protein sequence ID" value="RPF49551.1"/>
    <property type="molecule type" value="Genomic_DNA"/>
</dbReference>
<evidence type="ECO:0000313" key="1">
    <source>
        <dbReference type="EMBL" id="RPF49551.1"/>
    </source>
</evidence>
<organism evidence="1 2">
    <name type="scientific">Thermodesulfitimonas autotrophica</name>
    <dbReference type="NCBI Taxonomy" id="1894989"/>
    <lineage>
        <taxon>Bacteria</taxon>
        <taxon>Bacillati</taxon>
        <taxon>Bacillota</taxon>
        <taxon>Clostridia</taxon>
        <taxon>Thermoanaerobacterales</taxon>
        <taxon>Thermoanaerobacteraceae</taxon>
        <taxon>Thermodesulfitimonas</taxon>
    </lineage>
</organism>
<proteinExistence type="predicted"/>
<accession>A0A3N5C078</accession>
<evidence type="ECO:0000313" key="2">
    <source>
        <dbReference type="Proteomes" id="UP000282654"/>
    </source>
</evidence>
<protein>
    <submittedName>
        <fullName evidence="1">Uncharacterized protein</fullName>
    </submittedName>
</protein>
<sequence length="69" mass="7858">MEFLLTCSCCSQTFGMDARHLREKEHLECPNCANPVSKELCQALISLAKCWSEIVSERKWQIQIKGTAI</sequence>
<dbReference type="RefSeq" id="WP_123927173.1">
    <property type="nucleotide sequence ID" value="NZ_RKRE01000001.1"/>
</dbReference>
<comment type="caution">
    <text evidence="1">The sequence shown here is derived from an EMBL/GenBank/DDBJ whole genome shotgun (WGS) entry which is preliminary data.</text>
</comment>
<name>A0A3N5C078_9THEO</name>
<keyword evidence="2" id="KW-1185">Reference proteome</keyword>
<dbReference type="Proteomes" id="UP000282654">
    <property type="component" value="Unassembled WGS sequence"/>
</dbReference>
<dbReference type="OrthoDB" id="1787331at2"/>
<gene>
    <name evidence="1" type="ORF">EDD75_0368</name>
</gene>